<dbReference type="EMBL" id="AEJC01000438">
    <property type="protein sequence ID" value="EKX63356.1"/>
    <property type="molecule type" value="Genomic_DNA"/>
</dbReference>
<evidence type="ECO:0000313" key="2">
    <source>
        <dbReference type="EMBL" id="EKX63356.1"/>
    </source>
</evidence>
<dbReference type="PATRIC" id="fig|698759.3.peg.5976"/>
<evidence type="ECO:0000313" key="3">
    <source>
        <dbReference type="Proteomes" id="UP000010411"/>
    </source>
</evidence>
<dbReference type="AlphaFoldDB" id="L1KRF6"/>
<name>L1KRF6_9ACTN</name>
<organism evidence="2 3">
    <name type="scientific">Streptomyces ipomoeae 91-03</name>
    <dbReference type="NCBI Taxonomy" id="698759"/>
    <lineage>
        <taxon>Bacteria</taxon>
        <taxon>Bacillati</taxon>
        <taxon>Actinomycetota</taxon>
        <taxon>Actinomycetes</taxon>
        <taxon>Kitasatosporales</taxon>
        <taxon>Streptomycetaceae</taxon>
        <taxon>Streptomyces</taxon>
    </lineage>
</organism>
<dbReference type="Proteomes" id="UP000010411">
    <property type="component" value="Unassembled WGS sequence"/>
</dbReference>
<protein>
    <submittedName>
        <fullName evidence="2">Uncharacterized protein</fullName>
    </submittedName>
</protein>
<proteinExistence type="predicted"/>
<accession>L1KRF6</accession>
<evidence type="ECO:0000256" key="1">
    <source>
        <dbReference type="SAM" id="MobiDB-lite"/>
    </source>
</evidence>
<feature type="region of interest" description="Disordered" evidence="1">
    <location>
        <begin position="1"/>
        <end position="109"/>
    </location>
</feature>
<sequence length="109" mass="11842">MPSLPHPWSPLRSYTCESPPMTTHESSRRGDKTALTRKKGTDVTQDGTVRSPRASPRVAVSSRGMRFRSAAAPRTGPQPRGRDASRRVKPGSFPALAPTVRHTPCPAAR</sequence>
<reference evidence="2 3" key="1">
    <citation type="submission" date="2012-11" db="EMBL/GenBank/DDBJ databases">
        <authorList>
            <person name="Huguet-Tapia J.C."/>
            <person name="Durkin A.S."/>
            <person name="Pettis G.S."/>
            <person name="Badger J.H."/>
        </authorList>
    </citation>
    <scope>NUCLEOTIDE SEQUENCE [LARGE SCALE GENOMIC DNA]</scope>
    <source>
        <strain evidence="2 3">91-03</strain>
    </source>
</reference>
<feature type="compositionally biased region" description="Basic and acidic residues" evidence="1">
    <location>
        <begin position="25"/>
        <end position="34"/>
    </location>
</feature>
<gene>
    <name evidence="2" type="ORF">STRIP9103_02747</name>
</gene>
<comment type="caution">
    <text evidence="2">The sequence shown here is derived from an EMBL/GenBank/DDBJ whole genome shotgun (WGS) entry which is preliminary data.</text>
</comment>
<keyword evidence="3" id="KW-1185">Reference proteome</keyword>